<dbReference type="EMBL" id="CADCWL010000027">
    <property type="protein sequence ID" value="CAA9548616.1"/>
    <property type="molecule type" value="Genomic_DNA"/>
</dbReference>
<accession>A0A6J4UG08</accession>
<protein>
    <submittedName>
        <fullName evidence="2">Sirohydrochlorin cobaltochelatase</fullName>
        <ecNumber evidence="2">4.99.1.3</ecNumber>
    </submittedName>
</protein>
<sequence length="251" mass="26386">MPSRPQNLGPENVRPDGDDGAKATRASVVETAAALRATGPSANALRAQDLTPPGPPSGSPGDGARVASAAQAHPLLPPRYRNGAAVSSAPMGTAPLRYDAAGRVAWNEIWDDFCDLALAGGPPHRPTPLAAPTPAEARARAADQTRVLDELERALLIVTGWPVRRFAAPGWIGVVCPDAAAADWLRHAIVTENVAARRQGGTLLLPAGPDFRLEEEIKNVVTAVAKTHHYWSEHAAEAWPPNHHSGGSLSR</sequence>
<evidence type="ECO:0000313" key="2">
    <source>
        <dbReference type="EMBL" id="CAA9548616.1"/>
    </source>
</evidence>
<dbReference type="EC" id="4.99.1.3" evidence="2"/>
<proteinExistence type="predicted"/>
<reference evidence="2" key="1">
    <citation type="submission" date="2020-02" db="EMBL/GenBank/DDBJ databases">
        <authorList>
            <person name="Meier V. D."/>
        </authorList>
    </citation>
    <scope>NUCLEOTIDE SEQUENCE</scope>
    <source>
        <strain evidence="2">AVDCRST_MAG19</strain>
    </source>
</reference>
<name>A0A6J4UG08_9BACT</name>
<evidence type="ECO:0000256" key="1">
    <source>
        <dbReference type="SAM" id="MobiDB-lite"/>
    </source>
</evidence>
<feature type="compositionally biased region" description="Basic and acidic residues" evidence="1">
    <location>
        <begin position="13"/>
        <end position="22"/>
    </location>
</feature>
<feature type="region of interest" description="Disordered" evidence="1">
    <location>
        <begin position="1"/>
        <end position="67"/>
    </location>
</feature>
<dbReference type="AlphaFoldDB" id="A0A6J4UG08"/>
<keyword evidence="2" id="KW-0456">Lyase</keyword>
<organism evidence="2">
    <name type="scientific">uncultured Thermomicrobiales bacterium</name>
    <dbReference type="NCBI Taxonomy" id="1645740"/>
    <lineage>
        <taxon>Bacteria</taxon>
        <taxon>Pseudomonadati</taxon>
        <taxon>Thermomicrobiota</taxon>
        <taxon>Thermomicrobia</taxon>
        <taxon>Thermomicrobiales</taxon>
        <taxon>environmental samples</taxon>
    </lineage>
</organism>
<dbReference type="GO" id="GO:0016852">
    <property type="term" value="F:sirohydrochlorin cobaltochelatase activity"/>
    <property type="evidence" value="ECO:0007669"/>
    <property type="project" value="UniProtKB-EC"/>
</dbReference>
<gene>
    <name evidence="2" type="ORF">AVDCRST_MAG19-594</name>
</gene>